<keyword evidence="11" id="KW-0472">Membrane</keyword>
<protein>
    <recommendedName>
        <fullName evidence="3">chitinase</fullName>
        <ecNumber evidence="3">3.2.1.14</ecNumber>
    </recommendedName>
</protein>
<evidence type="ECO:0000256" key="4">
    <source>
        <dbReference type="ARBA" id="ARBA00022801"/>
    </source>
</evidence>
<gene>
    <name evidence="13" type="ORF">N0V83_005648</name>
</gene>
<comment type="similarity">
    <text evidence="2">Belongs to the glycosyl hydrolase 18 family. Chitinase class V subfamily.</text>
</comment>
<evidence type="ECO:0000256" key="7">
    <source>
        <dbReference type="ARBA" id="ARBA00023295"/>
    </source>
</evidence>
<dbReference type="GO" id="GO:0000272">
    <property type="term" value="P:polysaccharide catabolic process"/>
    <property type="evidence" value="ECO:0007669"/>
    <property type="project" value="UniProtKB-KW"/>
</dbReference>
<dbReference type="SUPFAM" id="SSF51445">
    <property type="entry name" value="(Trans)glycosidases"/>
    <property type="match status" value="1"/>
</dbReference>
<evidence type="ECO:0000313" key="13">
    <source>
        <dbReference type="EMBL" id="KAJ4369884.1"/>
    </source>
</evidence>
<dbReference type="GO" id="GO:0008843">
    <property type="term" value="F:endochitinase activity"/>
    <property type="evidence" value="ECO:0007669"/>
    <property type="project" value="UniProtKB-EC"/>
</dbReference>
<keyword evidence="11" id="KW-0812">Transmembrane</keyword>
<reference evidence="13" key="1">
    <citation type="submission" date="2022-10" db="EMBL/GenBank/DDBJ databases">
        <title>Tapping the CABI collections for fungal endophytes: first genome assemblies for Collariella, Neodidymelliopsis, Ascochyta clinopodiicola, Didymella pomorum, Didymosphaeria variabile, Neocosmospora piperis and Neocucurbitaria cava.</title>
        <authorList>
            <person name="Hill R."/>
        </authorList>
    </citation>
    <scope>NUCLEOTIDE SEQUENCE</scope>
    <source>
        <strain evidence="13">IMI 356814</strain>
    </source>
</reference>
<keyword evidence="11" id="KW-1133">Transmembrane helix</keyword>
<keyword evidence="8" id="KW-0624">Polysaccharide degradation</keyword>
<name>A0A9W8Y8D9_9PLEO</name>
<keyword evidence="6" id="KW-0119">Carbohydrate metabolism</keyword>
<evidence type="ECO:0000256" key="6">
    <source>
        <dbReference type="ARBA" id="ARBA00023277"/>
    </source>
</evidence>
<keyword evidence="5" id="KW-0146">Chitin degradation</keyword>
<evidence type="ECO:0000256" key="9">
    <source>
        <dbReference type="RuleBase" id="RU000489"/>
    </source>
</evidence>
<feature type="compositionally biased region" description="Basic residues" evidence="10">
    <location>
        <begin position="918"/>
        <end position="940"/>
    </location>
</feature>
<proteinExistence type="inferred from homology"/>
<evidence type="ECO:0000256" key="10">
    <source>
        <dbReference type="SAM" id="MobiDB-lite"/>
    </source>
</evidence>
<dbReference type="Gene3D" id="3.10.50.10">
    <property type="match status" value="1"/>
</dbReference>
<feature type="domain" description="GH18" evidence="12">
    <location>
        <begin position="1"/>
        <end position="294"/>
    </location>
</feature>
<keyword evidence="4 9" id="KW-0378">Hydrolase</keyword>
<evidence type="ECO:0000256" key="2">
    <source>
        <dbReference type="ARBA" id="ARBA00008682"/>
    </source>
</evidence>
<evidence type="ECO:0000313" key="14">
    <source>
        <dbReference type="Proteomes" id="UP001140560"/>
    </source>
</evidence>
<dbReference type="SMART" id="SM00636">
    <property type="entry name" value="Glyco_18"/>
    <property type="match status" value="1"/>
</dbReference>
<dbReference type="InterPro" id="IPR011583">
    <property type="entry name" value="Chitinase_II/V-like_cat"/>
</dbReference>
<feature type="compositionally biased region" description="Polar residues" evidence="10">
    <location>
        <begin position="885"/>
        <end position="904"/>
    </location>
</feature>
<keyword evidence="14" id="KW-1185">Reference proteome</keyword>
<evidence type="ECO:0000256" key="8">
    <source>
        <dbReference type="ARBA" id="ARBA00023326"/>
    </source>
</evidence>
<dbReference type="InterPro" id="IPR001579">
    <property type="entry name" value="Glyco_hydro_18_chit_AS"/>
</dbReference>
<feature type="transmembrane region" description="Helical" evidence="11">
    <location>
        <begin position="21"/>
        <end position="42"/>
    </location>
</feature>
<dbReference type="SUPFAM" id="SSF54556">
    <property type="entry name" value="Chitinase insertion domain"/>
    <property type="match status" value="1"/>
</dbReference>
<dbReference type="OrthoDB" id="73875at2759"/>
<dbReference type="PROSITE" id="PS01095">
    <property type="entry name" value="GH18_1"/>
    <property type="match status" value="1"/>
</dbReference>
<dbReference type="PANTHER" id="PTHR11177:SF402">
    <property type="entry name" value="CHITINASE"/>
    <property type="match status" value="1"/>
</dbReference>
<dbReference type="InterPro" id="IPR001223">
    <property type="entry name" value="Glyco_hydro18_cat"/>
</dbReference>
<evidence type="ECO:0000259" key="12">
    <source>
        <dbReference type="PROSITE" id="PS51910"/>
    </source>
</evidence>
<dbReference type="AlphaFoldDB" id="A0A9W8Y8D9"/>
<comment type="catalytic activity">
    <reaction evidence="1">
        <text>Random endo-hydrolysis of N-acetyl-beta-D-glucosaminide (1-&gt;4)-beta-linkages in chitin and chitodextrins.</text>
        <dbReference type="EC" id="3.2.1.14"/>
    </reaction>
</comment>
<accession>A0A9W8Y8D9</accession>
<dbReference type="PANTHER" id="PTHR11177">
    <property type="entry name" value="CHITINASE"/>
    <property type="match status" value="1"/>
</dbReference>
<dbReference type="Pfam" id="PF00704">
    <property type="entry name" value="Glyco_hydro_18"/>
    <property type="match status" value="1"/>
</dbReference>
<dbReference type="GO" id="GO:0006032">
    <property type="term" value="P:chitin catabolic process"/>
    <property type="evidence" value="ECO:0007669"/>
    <property type="project" value="UniProtKB-KW"/>
</dbReference>
<comment type="caution">
    <text evidence="13">The sequence shown here is derived from an EMBL/GenBank/DDBJ whole genome shotgun (WGS) entry which is preliminary data.</text>
</comment>
<dbReference type="Gene3D" id="3.20.20.80">
    <property type="entry name" value="Glycosidases"/>
    <property type="match status" value="1"/>
</dbReference>
<sequence length="940" mass="102222">MNSYDTDLYPRVTALKKMNSGLKVFIAVGGWAAGGAGFSRMVSSPSSRSTFIQSALSFMRTYNFDGIDIDWEYPAAGDRDGTAADKENFVTFMQELKDACGATYGVTATLPSSYWYMKGFDIIQLEKHVDWFNFMSYDIHGTWDGSSPYTQAVVQPHTNLTEISQGLDLLWRNKINPAKVVLGLGFYGRSFTLSSSSCTTPGCAFSGGADAGECTKTSGILSNAEIQRLIKAKSLKPILDKEAGVKVSYDDEETLQLKKDFANKHCLGGTMVWALDLDDASTSTSLVSTQLQQLRDMGDDVDLNLKFAKAKLASTQKANNIGLATFWTDCQDDPQCPQGFTKLTLGHGKVFDSELNKYTADGCKGGPKGYMRALCVESNVVARDCDWYGKPKKCGSTCPAGYLLISQNTHPGGSSRYDALTPANPISCVLTTSGSGCKTGYFSSYCCSSIEASNLMDCSESAAGKALSGGLNLRAKNLGTFQNALGKGDADWGTLAECAAEAYNDGTVGELAALGVFSAGLYVLNHVAGHWVQNAANRWIYQPLRNLRYPSSASAVCTTTVTSYVEETRVSDVKTVKCDGNKWPNACYHYSSVSRENGLHTLVCPNKAIGGSNRPAVNAYRADRANTEWFKWVSNKPAVSAGVNKCNRDEYPPFRFLAAPNGNPGVVAPANYDQWIRFLPQSENGGAGQLWNGLCDKNGKKETKTQGGPINGQVCTEIASVTYKVKAMSMDFTNLPYRVDDGMPDNWCNLVATLRVDYGFNLLNADPWYNNRGSGFRGFRPSYLSYPPSLLTMGKTRPRNTLAKRLDSNQVDLDETIVDEGNSTRLATPEELLAENGLYKCQSENCEEEKELLNEFIIHLKGAATGEVVVEAVATLGPAEPSDGYTPSRSRKTGSASMPVNTAQPDALVEAEHDEAKHRRRHGHGHGHGHAHVHDRRSRP</sequence>
<dbReference type="EMBL" id="JAPEUY010000009">
    <property type="protein sequence ID" value="KAJ4369884.1"/>
    <property type="molecule type" value="Genomic_DNA"/>
</dbReference>
<feature type="region of interest" description="Disordered" evidence="10">
    <location>
        <begin position="878"/>
        <end position="940"/>
    </location>
</feature>
<evidence type="ECO:0000256" key="3">
    <source>
        <dbReference type="ARBA" id="ARBA00012729"/>
    </source>
</evidence>
<keyword evidence="7 9" id="KW-0326">Glycosidase</keyword>
<dbReference type="InterPro" id="IPR017853">
    <property type="entry name" value="GH"/>
</dbReference>
<evidence type="ECO:0000256" key="1">
    <source>
        <dbReference type="ARBA" id="ARBA00000822"/>
    </source>
</evidence>
<dbReference type="InterPro" id="IPR050314">
    <property type="entry name" value="Glycosyl_Hydrlase_18"/>
</dbReference>
<evidence type="ECO:0000256" key="11">
    <source>
        <dbReference type="SAM" id="Phobius"/>
    </source>
</evidence>
<dbReference type="EC" id="3.2.1.14" evidence="3"/>
<dbReference type="Proteomes" id="UP001140560">
    <property type="component" value="Unassembled WGS sequence"/>
</dbReference>
<dbReference type="PROSITE" id="PS51910">
    <property type="entry name" value="GH18_2"/>
    <property type="match status" value="1"/>
</dbReference>
<dbReference type="GO" id="GO:0008061">
    <property type="term" value="F:chitin binding"/>
    <property type="evidence" value="ECO:0007669"/>
    <property type="project" value="InterPro"/>
</dbReference>
<dbReference type="InterPro" id="IPR029070">
    <property type="entry name" value="Chitinase_insertion_sf"/>
</dbReference>
<evidence type="ECO:0000256" key="5">
    <source>
        <dbReference type="ARBA" id="ARBA00023024"/>
    </source>
</evidence>
<organism evidence="13 14">
    <name type="scientific">Neocucurbitaria cava</name>
    <dbReference type="NCBI Taxonomy" id="798079"/>
    <lineage>
        <taxon>Eukaryota</taxon>
        <taxon>Fungi</taxon>
        <taxon>Dikarya</taxon>
        <taxon>Ascomycota</taxon>
        <taxon>Pezizomycotina</taxon>
        <taxon>Dothideomycetes</taxon>
        <taxon>Pleosporomycetidae</taxon>
        <taxon>Pleosporales</taxon>
        <taxon>Pleosporineae</taxon>
        <taxon>Cucurbitariaceae</taxon>
        <taxon>Neocucurbitaria</taxon>
    </lineage>
</organism>